<organism evidence="1 2">
    <name type="scientific">Sulfurimonas denitrificans (strain ATCC 33889 / DSM 1251)</name>
    <name type="common">Thiomicrospira denitrificans (strain ATCC 33889 / DSM 1251)</name>
    <dbReference type="NCBI Taxonomy" id="326298"/>
    <lineage>
        <taxon>Bacteria</taxon>
        <taxon>Pseudomonadati</taxon>
        <taxon>Campylobacterota</taxon>
        <taxon>Epsilonproteobacteria</taxon>
        <taxon>Campylobacterales</taxon>
        <taxon>Sulfurimonadaceae</taxon>
        <taxon>Sulfurimonas</taxon>
    </lineage>
</organism>
<name>Q30QT7_SULDN</name>
<dbReference type="KEGG" id="tdn:Suden_1367"/>
<dbReference type="OrthoDB" id="5339771at2"/>
<dbReference type="RefSeq" id="WP_011372996.1">
    <property type="nucleotide sequence ID" value="NC_007575.1"/>
</dbReference>
<dbReference type="EMBL" id="CP000153">
    <property type="protein sequence ID" value="ABB44644.1"/>
    <property type="molecule type" value="Genomic_DNA"/>
</dbReference>
<evidence type="ECO:0008006" key="3">
    <source>
        <dbReference type="Google" id="ProtNLM"/>
    </source>
</evidence>
<dbReference type="STRING" id="326298.Suden_1367"/>
<evidence type="ECO:0000313" key="2">
    <source>
        <dbReference type="Proteomes" id="UP000002714"/>
    </source>
</evidence>
<evidence type="ECO:0000313" key="1">
    <source>
        <dbReference type="EMBL" id="ABB44644.1"/>
    </source>
</evidence>
<dbReference type="eggNOG" id="COG2010">
    <property type="taxonomic scope" value="Bacteria"/>
</dbReference>
<keyword evidence="2" id="KW-1185">Reference proteome</keyword>
<protein>
    <recommendedName>
        <fullName evidence="3">Cytochrome c domain-containing protein</fullName>
    </recommendedName>
</protein>
<accession>Q30QT7</accession>
<gene>
    <name evidence="1" type="ordered locus">Suden_1367</name>
</gene>
<dbReference type="Proteomes" id="UP000002714">
    <property type="component" value="Chromosome"/>
</dbReference>
<proteinExistence type="predicted"/>
<dbReference type="AlphaFoldDB" id="Q30QT7"/>
<reference evidence="1 2" key="1">
    <citation type="journal article" date="2008" name="Appl. Environ. Microbiol.">
        <title>Genome of the epsilonproteobacterial chemolithoautotroph Sulfurimonas denitrificans.</title>
        <authorList>
            <person name="Sievert S.M."/>
            <person name="Scott K.M."/>
            <person name="Klotz M.G."/>
            <person name="Chain P.S.G."/>
            <person name="Hauser L.J."/>
            <person name="Hemp J."/>
            <person name="Huegler M."/>
            <person name="Land M."/>
            <person name="Lapidus A."/>
            <person name="Larimer F.W."/>
            <person name="Lucas S."/>
            <person name="Malfatti S.A."/>
            <person name="Meyer F."/>
            <person name="Paulsen I.T."/>
            <person name="Ren Q."/>
            <person name="Simon J."/>
            <person name="Bailey K."/>
            <person name="Diaz E."/>
            <person name="Fitzpatrick K.A."/>
            <person name="Glover B."/>
            <person name="Gwatney N."/>
            <person name="Korajkic A."/>
            <person name="Long A."/>
            <person name="Mobberley J.M."/>
            <person name="Pantry S.N."/>
            <person name="Pazder G."/>
            <person name="Peterson S."/>
            <person name="Quintanilla J.D."/>
            <person name="Sprinkle R."/>
            <person name="Stephens J."/>
            <person name="Thomas P."/>
            <person name="Vaughn R."/>
            <person name="Weber M.J."/>
            <person name="Wooten L.L."/>
        </authorList>
    </citation>
    <scope>NUCLEOTIDE SEQUENCE [LARGE SCALE GENOMIC DNA]</scope>
    <source>
        <strain evidence="2">ATCC 33889 / DSM 1251</strain>
    </source>
</reference>
<dbReference type="HOGENOM" id="CLU_164830_0_0_7"/>
<sequence length="108" mass="12969">MVKAIFIITLFLSSLYGSTFKKNCLSCHENDFKFNMIIKKYTQKYSSEKKIKEAIFEYLREPTIEKAILPYEYINRFGIKAKSNLDDKTLREMVDIYYEMFNIKSKIY</sequence>